<evidence type="ECO:0000313" key="3">
    <source>
        <dbReference type="Proteomes" id="UP001162156"/>
    </source>
</evidence>
<proteinExistence type="predicted"/>
<protein>
    <submittedName>
        <fullName evidence="2">Uncharacterized protein</fullName>
    </submittedName>
</protein>
<gene>
    <name evidence="2" type="ORF">NQ314_015840</name>
</gene>
<keyword evidence="3" id="KW-1185">Reference proteome</keyword>
<dbReference type="AlphaFoldDB" id="A0AAV8WXH4"/>
<accession>A0AAV8WXH4</accession>
<sequence>MAYPFPLKSIKSNDRQLKCKNQRRTWQNTLKPEDSGYLSTESNESNSLKNRENVAEPVGAGSETDESSGDGHSESGAESVETHSVFFGRYHRKPITYGGYGSMDSGVIGGDDGHSSSDSETVSYTTVVPVSGGISLL</sequence>
<feature type="region of interest" description="Disordered" evidence="1">
    <location>
        <begin position="14"/>
        <end position="84"/>
    </location>
</feature>
<reference evidence="2" key="1">
    <citation type="journal article" date="2023" name="Insect Mol. Biol.">
        <title>Genome sequencing provides insights into the evolution of gene families encoding plant cell wall-degrading enzymes in longhorned beetles.</title>
        <authorList>
            <person name="Shin N.R."/>
            <person name="Okamura Y."/>
            <person name="Kirsch R."/>
            <person name="Pauchet Y."/>
        </authorList>
    </citation>
    <scope>NUCLEOTIDE SEQUENCE</scope>
    <source>
        <strain evidence="2">RBIC_L_NR</strain>
    </source>
</reference>
<name>A0AAV8WXH4_9CUCU</name>
<feature type="compositionally biased region" description="Polar residues" evidence="1">
    <location>
        <begin position="37"/>
        <end position="48"/>
    </location>
</feature>
<comment type="caution">
    <text evidence="2">The sequence shown here is derived from an EMBL/GenBank/DDBJ whole genome shotgun (WGS) entry which is preliminary data.</text>
</comment>
<dbReference type="EMBL" id="JANEYF010004418">
    <property type="protein sequence ID" value="KAJ8931274.1"/>
    <property type="molecule type" value="Genomic_DNA"/>
</dbReference>
<dbReference type="Proteomes" id="UP001162156">
    <property type="component" value="Unassembled WGS sequence"/>
</dbReference>
<organism evidence="2 3">
    <name type="scientific">Rhamnusium bicolor</name>
    <dbReference type="NCBI Taxonomy" id="1586634"/>
    <lineage>
        <taxon>Eukaryota</taxon>
        <taxon>Metazoa</taxon>
        <taxon>Ecdysozoa</taxon>
        <taxon>Arthropoda</taxon>
        <taxon>Hexapoda</taxon>
        <taxon>Insecta</taxon>
        <taxon>Pterygota</taxon>
        <taxon>Neoptera</taxon>
        <taxon>Endopterygota</taxon>
        <taxon>Coleoptera</taxon>
        <taxon>Polyphaga</taxon>
        <taxon>Cucujiformia</taxon>
        <taxon>Chrysomeloidea</taxon>
        <taxon>Cerambycidae</taxon>
        <taxon>Lepturinae</taxon>
        <taxon>Rhagiini</taxon>
        <taxon>Rhamnusium</taxon>
    </lineage>
</organism>
<evidence type="ECO:0000256" key="1">
    <source>
        <dbReference type="SAM" id="MobiDB-lite"/>
    </source>
</evidence>
<evidence type="ECO:0000313" key="2">
    <source>
        <dbReference type="EMBL" id="KAJ8931274.1"/>
    </source>
</evidence>